<dbReference type="SUPFAM" id="SSF63748">
    <property type="entry name" value="Tudor/PWWP/MBT"/>
    <property type="match status" value="12"/>
</dbReference>
<keyword evidence="1" id="KW-0175">Coiled coil</keyword>
<dbReference type="Proteomes" id="UP000827092">
    <property type="component" value="Unassembled WGS sequence"/>
</dbReference>
<organism evidence="4 5">
    <name type="scientific">Oedothorax gibbosus</name>
    <dbReference type="NCBI Taxonomy" id="931172"/>
    <lineage>
        <taxon>Eukaryota</taxon>
        <taxon>Metazoa</taxon>
        <taxon>Ecdysozoa</taxon>
        <taxon>Arthropoda</taxon>
        <taxon>Chelicerata</taxon>
        <taxon>Arachnida</taxon>
        <taxon>Araneae</taxon>
        <taxon>Araneomorphae</taxon>
        <taxon>Entelegynae</taxon>
        <taxon>Araneoidea</taxon>
        <taxon>Linyphiidae</taxon>
        <taxon>Erigoninae</taxon>
        <taxon>Oedothorax</taxon>
    </lineage>
</organism>
<dbReference type="Gene3D" id="2.40.50.90">
    <property type="match status" value="8"/>
</dbReference>
<dbReference type="Gene3D" id="2.30.30.140">
    <property type="match status" value="12"/>
</dbReference>
<feature type="domain" description="Tudor" evidence="3">
    <location>
        <begin position="1968"/>
        <end position="2026"/>
    </location>
</feature>
<feature type="region of interest" description="Disordered" evidence="2">
    <location>
        <begin position="1008"/>
        <end position="1066"/>
    </location>
</feature>
<dbReference type="FunFam" id="2.30.30.140:FF:000018">
    <property type="entry name" value="Serine/threonine-protein kinase 31"/>
    <property type="match status" value="7"/>
</dbReference>
<dbReference type="InterPro" id="IPR035437">
    <property type="entry name" value="SNase_OB-fold_sf"/>
</dbReference>
<feature type="domain" description="Tudor" evidence="3">
    <location>
        <begin position="877"/>
        <end position="934"/>
    </location>
</feature>
<feature type="compositionally biased region" description="Low complexity" evidence="2">
    <location>
        <begin position="1011"/>
        <end position="1027"/>
    </location>
</feature>
<dbReference type="InterPro" id="IPR050621">
    <property type="entry name" value="Tudor_domain_containing"/>
</dbReference>
<accession>A0AAV6UV01</accession>
<feature type="compositionally biased region" description="Basic and acidic residues" evidence="2">
    <location>
        <begin position="2532"/>
        <end position="2547"/>
    </location>
</feature>
<proteinExistence type="predicted"/>
<feature type="domain" description="Tudor" evidence="3">
    <location>
        <begin position="1753"/>
        <end position="1811"/>
    </location>
</feature>
<feature type="domain" description="Tudor" evidence="3">
    <location>
        <begin position="650"/>
        <end position="708"/>
    </location>
</feature>
<dbReference type="PANTHER" id="PTHR22948">
    <property type="entry name" value="TUDOR DOMAIN CONTAINING PROTEIN"/>
    <property type="match status" value="1"/>
</dbReference>
<protein>
    <recommendedName>
        <fullName evidence="3">Tudor domain-containing protein</fullName>
    </recommendedName>
</protein>
<feature type="domain" description="Tudor" evidence="3">
    <location>
        <begin position="1342"/>
        <end position="1401"/>
    </location>
</feature>
<sequence length="3135" mass="351823">MAHLIQAAQKELVVTYVRGEGILLKLWGLPISSLETVKKFEAQFSNIKLDLERTSGFLNSNQTPVGSKCAVFSKFKSQWCRARVLQVRGFSELLVKLLDYGNEEIVSVADLRVLDDTFFRQRPQAIECILADVIPCYNEWSPDAVKFCEQSLVCQTVIVCRVSQHFQRNHEGVMEEVPIVRIAKKGERDPFAQRLINAGLAFIKEVNQVQVHPQIQIQPQPCYKMNMLDFNTTHLVRTSFIENAQKFYVQLAAAELELKKLMDRIKRYTSTESLSLVHAPLVNTPCLAQFSSKQVYYRAVIKGVQEGRCSVLFVDYGCSELKDFQELRALPNDFLQLQAQAICCSLNPGDTASEMCFKAVRPGEANLLNCHVLGYNGELFLVKLTRHETEPQIRPRSALTPPQPAFYRRQALEVGKCYDVTVSFISDVTEFYCQLTYFKEHLDRLSVELKGDYFEQMSLAECLPNTPVCVKYSEDNIWYRAQIIKVNHERDIEVFFVDFGNYDNAQLQNVRKLKPEFMMLPIQALKCCLFEVDFPSDSDVRDDMFTFFEELTTVNSQILKAQVCAVTDTQCFVITLQEPSSDISINEKIQAKFSTINTVPISNVEQLYITSFTSPELFFAQFVKLSEDKLNQMQEQINEFYLTRRNTSFRPVVGSYVCAKYDLNGQYYRALVENVQGMHCNVFFIDYGNREVVAMTELHPMQKEFMANPQFGIECGLETYPPATPVDKLKILMEGAVIQARMLGEKNKKWTVSLTEDFQKNVSILEFLRQHEMLVPRSIHGAGLHGYKSNVVNEPNRPVAITGRSENFGNNSQQSNQSFDVMSIPLNACRNVYVSYVVSPSEFYVQIDEESNKLDELMKAIEETYTNNNLEELNINKLAVDTPCCAMFEDGVWYRGQIKKADRNECSVYFIDYGNTDAVPTSKVKVLQRQFFSLPPQALRCKSHNVSAKNGTWSDAEIDTFSDMTLEKSFVCQFVESDGKEVYSVNLISTSKLEEDILNKEFVSLVQGKSQQPRQQQPRQQPQQYQPKPVEQATQQYQPRARSPPVQTKPKHEAAPSNLRLPPPRVRVGSRESIVVPYGLNPGEVFCQLKSMEREFNEMMMRLQAYYNQASPSEASIDRPNPSMVCIAQFVQDMAWYRAEIRSLEGRSLTVCFVDYGNCEKVEKSKVRSITQEFASLPMQAIKCRIKGIRPPGQDWPTNQNISRYFEGESQCHFIEKSGDSFVVDILCNNRSVAQLLVKDGLAASDAPVTSQAPIAKQGPPVNVQPQATAKQGSTVSARQVVPQRQSKFTPGQLLSITVSFVESPYRFWCQSADESQSLEQLMADIEVQYLDADNLPIDAKSLSVGSYCMAKYSADEAWYRAQIKSCGSAGEYDVFFIDYGNSEVVASSQLASIHQEFLSLPPQCFECRLNRAPSTCKPETTEAFQGLADTVEEWTAKVEVVDKGVTVLTLLYEKDAEEVNVSDQLFGAAVPVEVAKFPTPDIPLGPKDGYVTEVVTPRDFLIQLAGIEDDLSDLSTKLSEQCEQQPILENPTVGCACAALYAEDNNWYRAEVIGLQDSTADVLFVDYGNASNVPKGSLRILSDSFLSVPPYAIKCKLNGIVPSGDQWMENSINAFSEMVLDSDLVITFISKDIPATVNILKEDKDVAQSLVDQELASVETCPETEEAYADDHLTTVEDNLHSLPSDASYPKRKLASMKLTVKICYVDSHTKFFCMPSELTTELDTVMKTLEILYSPSEEDKASPSLLNPLEDPVVSMACVAKYSEDESWYRAIVNEINGENISVSFVDYGNSESTTLENLRPMTPELMKIPPIAVECSWYGIQAVEGKEKEVFEKLENFCLEETELEMEVVVVAEGVYSVKLSLEGDLADSFVNDGLATIVAPETVVESMNQNLKTVFVELAEDAKSFISLRSVSLDKDLLVGVKHSEIENEVLVFYAVPNDLEDPLAQFQENLQVAYNQIEERLPKVANLDFCVAKYAEDELWYRAQVVSSEDNEIKVKFIDYGNSEIVTIENLCKLLPEFMSEPQFSITFCLSGCKVRQDKSEELQAKMDECFYEEPLLVKLCKYSHCLPAVCCIGLICGENDIIESFLQEKLLLHQFTVNPELINGFEASIESIVECLYYVLPLKFKEVRDEIQSNMKAACGSASPVEGIDSGRLYAANVEESWYRVAISSVTDDSSALVKCLDYGLDKKVELSKLRLLPEELCHCPLLLIPCLIANNDEAPGVVLKQDMKELEGRIFKCEVLNTLPLQFPLEIKISDPNMQQTEVQTTSNVVEEASLDDALKSIEDEISAYSDLVTEVEKDSVGNILTEMITTVEISQTDDEKALNIAEGSCEVSGKIGEENDSEEMYVSEHEVEEPIVKEKAFKCGEDDDLEEPIVKEKAYVCGEDDAKNPESEFEEFRADEENTFNQILQETDSFLAEINNMSRDMEEAAGDFVTEQKLVSKIIKKLDQSDVEENEPEGAVIENDLENGTESDGNNFGFKDSDAAGFKVPQADDTALSQAEDEFKELEPESQFPESEAESSLFKTENEQPHLEEPEANDDRVEEELAESDEAANHDFIESTESDNVENIHIERTESSNLENFDNAESDNVEETESDNVENIHMERTESSNLENFDNAESDNIEETESDNLENFENAESDNVESLALEREDNNHIVNVNNAEYAESDAVERVNNIHTTESDNIESAESEKLGVAGIAEDLNKLDLEGIPEAKGEDTHILEDLVESSKLKPSQRLLPVEDNEWDERPECDIKPENAVGGDITQQKTEISEDLLRQLIGTSWHKSAGKLRASLTDVSIMGENISVQIEPSPEELGAILFSSQKSVYESKSHDLPEPAVSNLCAVNFNNDWHRGKIVDIKEDTVTVSLIDSDMAEMVQKSAIKDLDLAHKAPLISAQCLLANVHCLPDKVTAIKDFLNSLLKDSSNKTSVQLVEANSPTFKIHLFLDETDILHRLLSEKMVVQKIQPLYLPSGQQPAVLSHLEKLAGMHVHIVSQLENLKALKDSMQGAYPLKAEVPIVESGVYAYKHGEAWARAQAVSSEQGLVLRLLDTGETATGVNQLYPLLPEHCLEPPYAVPCKIDAESLLDLDKARKVLESAEFPVNVTVELGVATALLTDENIINKISLPEQLDS</sequence>
<evidence type="ECO:0000256" key="2">
    <source>
        <dbReference type="SAM" id="MobiDB-lite"/>
    </source>
</evidence>
<comment type="caution">
    <text evidence="4">The sequence shown here is derived from an EMBL/GenBank/DDBJ whole genome shotgun (WGS) entry which is preliminary data.</text>
</comment>
<dbReference type="InterPro" id="IPR002999">
    <property type="entry name" value="Tudor"/>
</dbReference>
<feature type="region of interest" description="Disordered" evidence="2">
    <location>
        <begin position="2457"/>
        <end position="2493"/>
    </location>
</feature>
<dbReference type="SMART" id="SM00333">
    <property type="entry name" value="TUDOR"/>
    <property type="match status" value="12"/>
</dbReference>
<feature type="domain" description="Tudor" evidence="3">
    <location>
        <begin position="62"/>
        <end position="121"/>
    </location>
</feature>
<feature type="coiled-coil region" evidence="1">
    <location>
        <begin position="244"/>
        <end position="271"/>
    </location>
</feature>
<evidence type="ECO:0000313" key="4">
    <source>
        <dbReference type="EMBL" id="KAG8187346.1"/>
    </source>
</evidence>
<feature type="region of interest" description="Disordered" evidence="2">
    <location>
        <begin position="2506"/>
        <end position="2603"/>
    </location>
</feature>
<keyword evidence="5" id="KW-1185">Reference proteome</keyword>
<dbReference type="PANTHER" id="PTHR22948:SF72">
    <property type="entry name" value="TUDOR DOMAIN-CONTAINING PROTEIN"/>
    <property type="match status" value="1"/>
</dbReference>
<dbReference type="EMBL" id="JAFNEN010000274">
    <property type="protein sequence ID" value="KAG8187346.1"/>
    <property type="molecule type" value="Genomic_DNA"/>
</dbReference>
<reference evidence="4 5" key="1">
    <citation type="journal article" date="2022" name="Nat. Ecol. Evol.">
        <title>A masculinizing supergene underlies an exaggerated male reproductive morph in a spider.</title>
        <authorList>
            <person name="Hendrickx F."/>
            <person name="De Corte Z."/>
            <person name="Sonet G."/>
            <person name="Van Belleghem S.M."/>
            <person name="Kostlbacher S."/>
            <person name="Vangestel C."/>
        </authorList>
    </citation>
    <scope>NUCLEOTIDE SEQUENCE [LARGE SCALE GENOMIC DNA]</scope>
    <source>
        <strain evidence="4">W744_W776</strain>
    </source>
</reference>
<evidence type="ECO:0000256" key="1">
    <source>
        <dbReference type="SAM" id="Coils"/>
    </source>
</evidence>
<feature type="domain" description="Tudor" evidence="3">
    <location>
        <begin position="1119"/>
        <end position="1177"/>
    </location>
</feature>
<gene>
    <name evidence="4" type="ORF">JTE90_011708</name>
</gene>
<dbReference type="Pfam" id="PF00567">
    <property type="entry name" value="TUDOR"/>
    <property type="match status" value="13"/>
</dbReference>
<name>A0AAV6UV01_9ARAC</name>
<evidence type="ECO:0000259" key="3">
    <source>
        <dbReference type="PROSITE" id="PS50304"/>
    </source>
</evidence>
<dbReference type="CDD" id="cd20379">
    <property type="entry name" value="Tudor_dTUD-like"/>
    <property type="match status" value="3"/>
</dbReference>
<feature type="domain" description="Tudor" evidence="3">
    <location>
        <begin position="279"/>
        <end position="337"/>
    </location>
</feature>
<feature type="compositionally biased region" description="Acidic residues" evidence="2">
    <location>
        <begin position="2548"/>
        <end position="2558"/>
    </location>
</feature>
<feature type="domain" description="Tudor" evidence="3">
    <location>
        <begin position="462"/>
        <end position="520"/>
    </location>
</feature>
<feature type="domain" description="Tudor" evidence="3">
    <location>
        <begin position="1531"/>
        <end position="1589"/>
    </location>
</feature>
<feature type="compositionally biased region" description="Acidic residues" evidence="2">
    <location>
        <begin position="2590"/>
        <end position="2603"/>
    </location>
</feature>
<evidence type="ECO:0000313" key="5">
    <source>
        <dbReference type="Proteomes" id="UP000827092"/>
    </source>
</evidence>
<dbReference type="GO" id="GO:0005737">
    <property type="term" value="C:cytoplasm"/>
    <property type="evidence" value="ECO:0007669"/>
    <property type="project" value="UniProtKB-ARBA"/>
</dbReference>
<dbReference type="PROSITE" id="PS50304">
    <property type="entry name" value="TUDOR"/>
    <property type="match status" value="10"/>
</dbReference>